<dbReference type="SUPFAM" id="SSF55729">
    <property type="entry name" value="Acyl-CoA N-acyltransferases (Nat)"/>
    <property type="match status" value="1"/>
</dbReference>
<dbReference type="RefSeq" id="WP_004582877.1">
    <property type="nucleotide sequence ID" value="NZ_AP028878.1"/>
</dbReference>
<dbReference type="PATRIC" id="fig|626887.3.peg.312"/>
<dbReference type="EMBL" id="APLQ01000008">
    <property type="protein sequence ID" value="ENO16937.1"/>
    <property type="molecule type" value="Genomic_DNA"/>
</dbReference>
<organism evidence="1 2">
    <name type="scientific">Marinobacter nanhaiticus D15-8W</name>
    <dbReference type="NCBI Taxonomy" id="626887"/>
    <lineage>
        <taxon>Bacteria</taxon>
        <taxon>Pseudomonadati</taxon>
        <taxon>Pseudomonadota</taxon>
        <taxon>Gammaproteobacteria</taxon>
        <taxon>Pseudomonadales</taxon>
        <taxon>Marinobacteraceae</taxon>
        <taxon>Marinobacter</taxon>
    </lineage>
</organism>
<dbReference type="InterPro" id="IPR016181">
    <property type="entry name" value="Acyl_CoA_acyltransferase"/>
</dbReference>
<dbReference type="AlphaFoldDB" id="N6X0H0"/>
<keyword evidence="2" id="KW-1185">Reference proteome</keyword>
<dbReference type="STRING" id="626887.J057_01660"/>
<gene>
    <name evidence="1" type="ORF">J057_01660</name>
</gene>
<dbReference type="HOGENOM" id="CLU_2035282_0_0_6"/>
<evidence type="ECO:0008006" key="3">
    <source>
        <dbReference type="Google" id="ProtNLM"/>
    </source>
</evidence>
<comment type="caution">
    <text evidence="1">The sequence shown here is derived from an EMBL/GenBank/DDBJ whole genome shotgun (WGS) entry which is preliminary data.</text>
</comment>
<sequence length="121" mass="13736">MTKLEIRPATRDMLTRYYGRPPKQSMRAWIGFLGDEMVGAAGFVIGSPYITIFSDLKPGIRGHKKEIWRGAAFIMEQAKRYKSPIMAIADPDEPTAKRFLPRLGFVFMGTCTDGDVYQWQA</sequence>
<protein>
    <recommendedName>
        <fullName evidence="3">GNAT family N-acetyltransferase</fullName>
    </recommendedName>
</protein>
<evidence type="ECO:0000313" key="1">
    <source>
        <dbReference type="EMBL" id="ENO16937.1"/>
    </source>
</evidence>
<evidence type="ECO:0000313" key="2">
    <source>
        <dbReference type="Proteomes" id="UP000013165"/>
    </source>
</evidence>
<name>N6X0H0_9GAMM</name>
<accession>N6X0H0</accession>
<dbReference type="Proteomes" id="UP000013165">
    <property type="component" value="Unassembled WGS sequence"/>
</dbReference>
<proteinExistence type="predicted"/>
<reference evidence="1 2" key="1">
    <citation type="journal article" date="2013" name="Genome Announc.">
        <title>Genome Sequence of the Polycyclic Aromatic Hydrocarbon-Degrading Bacterium Strain Marinobacter nanhaiticus D15-8WT.</title>
        <authorList>
            <person name="Cui Z."/>
            <person name="Gao W."/>
            <person name="Li Q."/>
            <person name="Xu G."/>
            <person name="Zheng L."/>
        </authorList>
    </citation>
    <scope>NUCLEOTIDE SEQUENCE [LARGE SCALE GENOMIC DNA]</scope>
    <source>
        <strain evidence="1 2">D15-8W</strain>
    </source>
</reference>